<reference evidence="1" key="2">
    <citation type="submission" date="2015-03" db="UniProtKB">
        <authorList>
            <consortium name="EnsemblPlants"/>
        </authorList>
    </citation>
    <scope>IDENTIFICATION</scope>
</reference>
<dbReference type="Proteomes" id="UP000026960">
    <property type="component" value="Chromosome 11"/>
</dbReference>
<dbReference type="Gramene" id="OBART11G20410.1">
    <property type="protein sequence ID" value="OBART11G20410.1"/>
    <property type="gene ID" value="OBART11G20410"/>
</dbReference>
<proteinExistence type="predicted"/>
<accession>A0A0D3HP62</accession>
<sequence>MPRVASTMRAELHVASMMADTRTWPSCGVNAGSYADAVELGTASTQMWLQTGQSSRGRGRFGFSS</sequence>
<dbReference type="EnsemblPlants" id="OBART11G20410.1">
    <property type="protein sequence ID" value="OBART11G20410.1"/>
    <property type="gene ID" value="OBART11G20410"/>
</dbReference>
<dbReference type="PaxDb" id="65489-OBART11G20410.1"/>
<dbReference type="AlphaFoldDB" id="A0A0D3HP62"/>
<evidence type="ECO:0000313" key="1">
    <source>
        <dbReference type="EnsemblPlants" id="OBART11G20410.1"/>
    </source>
</evidence>
<reference evidence="1" key="1">
    <citation type="journal article" date="2009" name="Rice">
        <title>De Novo Next Generation Sequencing of Plant Genomes.</title>
        <authorList>
            <person name="Rounsley S."/>
            <person name="Marri P.R."/>
            <person name="Yu Y."/>
            <person name="He R."/>
            <person name="Sisneros N."/>
            <person name="Goicoechea J.L."/>
            <person name="Lee S.J."/>
            <person name="Angelova A."/>
            <person name="Kudrna D."/>
            <person name="Luo M."/>
            <person name="Affourtit J."/>
            <person name="Desany B."/>
            <person name="Knight J."/>
            <person name="Niazi F."/>
            <person name="Egholm M."/>
            <person name="Wing R.A."/>
        </authorList>
    </citation>
    <scope>NUCLEOTIDE SEQUENCE [LARGE SCALE GENOMIC DNA]</scope>
    <source>
        <strain evidence="1">cv. IRGC 105608</strain>
    </source>
</reference>
<protein>
    <submittedName>
        <fullName evidence="1">Uncharacterized protein</fullName>
    </submittedName>
</protein>
<organism evidence="1">
    <name type="scientific">Oryza barthii</name>
    <dbReference type="NCBI Taxonomy" id="65489"/>
    <lineage>
        <taxon>Eukaryota</taxon>
        <taxon>Viridiplantae</taxon>
        <taxon>Streptophyta</taxon>
        <taxon>Embryophyta</taxon>
        <taxon>Tracheophyta</taxon>
        <taxon>Spermatophyta</taxon>
        <taxon>Magnoliopsida</taxon>
        <taxon>Liliopsida</taxon>
        <taxon>Poales</taxon>
        <taxon>Poaceae</taxon>
        <taxon>BOP clade</taxon>
        <taxon>Oryzoideae</taxon>
        <taxon>Oryzeae</taxon>
        <taxon>Oryzinae</taxon>
        <taxon>Oryza</taxon>
    </lineage>
</organism>
<dbReference type="HOGENOM" id="CLU_2853256_0_0_1"/>
<evidence type="ECO:0000313" key="2">
    <source>
        <dbReference type="Proteomes" id="UP000026960"/>
    </source>
</evidence>
<keyword evidence="2" id="KW-1185">Reference proteome</keyword>
<name>A0A0D3HP62_9ORYZ</name>